<reference evidence="2" key="1">
    <citation type="submission" date="2022-03" db="EMBL/GenBank/DDBJ databases">
        <authorList>
            <person name="Alioto T."/>
            <person name="Alioto T."/>
            <person name="Gomez Garrido J."/>
        </authorList>
    </citation>
    <scope>NUCLEOTIDE SEQUENCE</scope>
</reference>
<proteinExistence type="predicted"/>
<protein>
    <submittedName>
        <fullName evidence="2">Uncharacterized protein</fullName>
    </submittedName>
</protein>
<dbReference type="Proteomes" id="UP001295444">
    <property type="component" value="Chromosome 07"/>
</dbReference>
<evidence type="ECO:0000313" key="2">
    <source>
        <dbReference type="EMBL" id="CAH2308112.1"/>
    </source>
</evidence>
<dbReference type="AlphaFoldDB" id="A0AAD1WJD0"/>
<accession>A0AAD1WJD0</accession>
<evidence type="ECO:0000313" key="3">
    <source>
        <dbReference type="Proteomes" id="UP001295444"/>
    </source>
</evidence>
<sequence>MSAEYKYKTRDSESETAGRGISTKMHAADREYSWLPTNSVGPNHNAPHWSTYNPVGTRPTWYPLQVHHKRQREDETWPLSPFFI</sequence>
<feature type="compositionally biased region" description="Basic and acidic residues" evidence="1">
    <location>
        <begin position="1"/>
        <end position="13"/>
    </location>
</feature>
<evidence type="ECO:0000256" key="1">
    <source>
        <dbReference type="SAM" id="MobiDB-lite"/>
    </source>
</evidence>
<dbReference type="EMBL" id="OW240918">
    <property type="protein sequence ID" value="CAH2308112.1"/>
    <property type="molecule type" value="Genomic_DNA"/>
</dbReference>
<gene>
    <name evidence="2" type="ORF">PECUL_23A057239</name>
</gene>
<organism evidence="2 3">
    <name type="scientific">Pelobates cultripes</name>
    <name type="common">Western spadefoot toad</name>
    <dbReference type="NCBI Taxonomy" id="61616"/>
    <lineage>
        <taxon>Eukaryota</taxon>
        <taxon>Metazoa</taxon>
        <taxon>Chordata</taxon>
        <taxon>Craniata</taxon>
        <taxon>Vertebrata</taxon>
        <taxon>Euteleostomi</taxon>
        <taxon>Amphibia</taxon>
        <taxon>Batrachia</taxon>
        <taxon>Anura</taxon>
        <taxon>Pelobatoidea</taxon>
        <taxon>Pelobatidae</taxon>
        <taxon>Pelobates</taxon>
    </lineage>
</organism>
<keyword evidence="3" id="KW-1185">Reference proteome</keyword>
<feature type="region of interest" description="Disordered" evidence="1">
    <location>
        <begin position="1"/>
        <end position="23"/>
    </location>
</feature>
<name>A0AAD1WJD0_PELCU</name>